<evidence type="ECO:0000313" key="1">
    <source>
        <dbReference type="EMBL" id="SVD90272.1"/>
    </source>
</evidence>
<evidence type="ECO:0008006" key="2">
    <source>
        <dbReference type="Google" id="ProtNLM"/>
    </source>
</evidence>
<reference evidence="1" key="1">
    <citation type="submission" date="2018-05" db="EMBL/GenBank/DDBJ databases">
        <authorList>
            <person name="Lanie J.A."/>
            <person name="Ng W.-L."/>
            <person name="Kazmierczak K.M."/>
            <person name="Andrzejewski T.M."/>
            <person name="Davidsen T.M."/>
            <person name="Wayne K.J."/>
            <person name="Tettelin H."/>
            <person name="Glass J.I."/>
            <person name="Rusch D."/>
            <person name="Podicherti R."/>
            <person name="Tsui H.-C.T."/>
            <person name="Winkler M.E."/>
        </authorList>
    </citation>
    <scope>NUCLEOTIDE SEQUENCE</scope>
</reference>
<protein>
    <recommendedName>
        <fullName evidence="2">NAD-dependent epimerase/dehydratase domain-containing protein</fullName>
    </recommendedName>
</protein>
<feature type="non-terminal residue" evidence="1">
    <location>
        <position position="1"/>
    </location>
</feature>
<sequence length="36" mass="4140">KIIQTKDSYMNIDKLNSTGFRPEIKLNEGIKELCQA</sequence>
<proteinExistence type="predicted"/>
<accession>A0A382Z446</accession>
<dbReference type="AlphaFoldDB" id="A0A382Z446"/>
<gene>
    <name evidence="1" type="ORF">METZ01_LOCUS443126</name>
</gene>
<dbReference type="EMBL" id="UINC01180866">
    <property type="protein sequence ID" value="SVD90272.1"/>
    <property type="molecule type" value="Genomic_DNA"/>
</dbReference>
<organism evidence="1">
    <name type="scientific">marine metagenome</name>
    <dbReference type="NCBI Taxonomy" id="408172"/>
    <lineage>
        <taxon>unclassified sequences</taxon>
        <taxon>metagenomes</taxon>
        <taxon>ecological metagenomes</taxon>
    </lineage>
</organism>
<name>A0A382Z446_9ZZZZ</name>